<dbReference type="GO" id="GO:0004252">
    <property type="term" value="F:serine-type endopeptidase activity"/>
    <property type="evidence" value="ECO:0007669"/>
    <property type="project" value="UniProtKB-EC"/>
</dbReference>
<dbReference type="GO" id="GO:0006260">
    <property type="term" value="P:DNA replication"/>
    <property type="evidence" value="ECO:0007669"/>
    <property type="project" value="UniProtKB-KW"/>
</dbReference>
<dbReference type="SUPFAM" id="SSF51306">
    <property type="entry name" value="LexA/Signal peptidase"/>
    <property type="match status" value="1"/>
</dbReference>
<organism evidence="15 16">
    <name type="scientific">Methylacidimicrobium tartarophylax</name>
    <dbReference type="NCBI Taxonomy" id="1041768"/>
    <lineage>
        <taxon>Bacteria</taxon>
        <taxon>Pseudomonadati</taxon>
        <taxon>Verrucomicrobiota</taxon>
        <taxon>Methylacidimicrobium</taxon>
    </lineage>
</organism>
<dbReference type="PRINTS" id="PR00726">
    <property type="entry name" value="LEXASERPTASE"/>
</dbReference>
<evidence type="ECO:0000256" key="10">
    <source>
        <dbReference type="ARBA" id="ARBA00023204"/>
    </source>
</evidence>
<dbReference type="AlphaFoldDB" id="A0A5E6MB84"/>
<dbReference type="Gene3D" id="1.10.10.10">
    <property type="entry name" value="Winged helix-like DNA-binding domain superfamily/Winged helix DNA-binding domain"/>
    <property type="match status" value="1"/>
</dbReference>
<feature type="domain" description="Peptidase S24/S26A/S26B/S26C" evidence="13">
    <location>
        <begin position="72"/>
        <end position="186"/>
    </location>
</feature>
<evidence type="ECO:0000259" key="14">
    <source>
        <dbReference type="Pfam" id="PF01726"/>
    </source>
</evidence>
<evidence type="ECO:0000256" key="4">
    <source>
        <dbReference type="ARBA" id="ARBA00022763"/>
    </source>
</evidence>
<dbReference type="SUPFAM" id="SSF46785">
    <property type="entry name" value="Winged helix' DNA-binding domain"/>
    <property type="match status" value="1"/>
</dbReference>
<dbReference type="GO" id="GO:0006508">
    <property type="term" value="P:proteolysis"/>
    <property type="evidence" value="ECO:0007669"/>
    <property type="project" value="InterPro"/>
</dbReference>
<comment type="similarity">
    <text evidence="1 12">Belongs to the peptidase S24 family.</text>
</comment>
<evidence type="ECO:0000256" key="12">
    <source>
        <dbReference type="RuleBase" id="RU003991"/>
    </source>
</evidence>
<dbReference type="InterPro" id="IPR006199">
    <property type="entry name" value="LexA_DNA-bd_dom"/>
</dbReference>
<evidence type="ECO:0000256" key="9">
    <source>
        <dbReference type="ARBA" id="ARBA00023163"/>
    </source>
</evidence>
<keyword evidence="6 12" id="KW-0068">Autocatalytic cleavage</keyword>
<evidence type="ECO:0000256" key="5">
    <source>
        <dbReference type="ARBA" id="ARBA00022801"/>
    </source>
</evidence>
<dbReference type="GO" id="GO:0006281">
    <property type="term" value="P:DNA repair"/>
    <property type="evidence" value="ECO:0007669"/>
    <property type="project" value="UniProtKB-KW"/>
</dbReference>
<keyword evidence="3" id="KW-0235">DNA replication</keyword>
<dbReference type="EC" id="3.4.21.88" evidence="15"/>
<evidence type="ECO:0000256" key="11">
    <source>
        <dbReference type="ARBA" id="ARBA00023236"/>
    </source>
</evidence>
<dbReference type="EMBL" id="CABFVA020000014">
    <property type="protein sequence ID" value="VVM05015.1"/>
    <property type="molecule type" value="Genomic_DNA"/>
</dbReference>
<evidence type="ECO:0000256" key="8">
    <source>
        <dbReference type="ARBA" id="ARBA00023125"/>
    </source>
</evidence>
<accession>A0A5E6MB84</accession>
<dbReference type="InterPro" id="IPR015927">
    <property type="entry name" value="Peptidase_S24_S26A/B/C"/>
</dbReference>
<dbReference type="NCBIfam" id="TIGR00498">
    <property type="entry name" value="lexA"/>
    <property type="match status" value="1"/>
</dbReference>
<dbReference type="RefSeq" id="WP_178086854.1">
    <property type="nucleotide sequence ID" value="NZ_CABFVA020000014.1"/>
</dbReference>
<keyword evidence="10" id="KW-0234">DNA repair</keyword>
<evidence type="ECO:0000256" key="2">
    <source>
        <dbReference type="ARBA" id="ARBA00022491"/>
    </source>
</evidence>
<feature type="domain" description="LexA repressor DNA-binding" evidence="14">
    <location>
        <begin position="2"/>
        <end position="53"/>
    </location>
</feature>
<dbReference type="InterPro" id="IPR036388">
    <property type="entry name" value="WH-like_DNA-bd_sf"/>
</dbReference>
<dbReference type="Proteomes" id="UP000334923">
    <property type="component" value="Unassembled WGS sequence"/>
</dbReference>
<dbReference type="CDD" id="cd06529">
    <property type="entry name" value="S24_LexA-like"/>
    <property type="match status" value="1"/>
</dbReference>
<dbReference type="GO" id="GO:0003677">
    <property type="term" value="F:DNA binding"/>
    <property type="evidence" value="ECO:0007669"/>
    <property type="project" value="UniProtKB-KW"/>
</dbReference>
<dbReference type="Gene3D" id="2.10.109.10">
    <property type="entry name" value="Umud Fragment, subunit A"/>
    <property type="match status" value="1"/>
</dbReference>
<dbReference type="PANTHER" id="PTHR33516">
    <property type="entry name" value="LEXA REPRESSOR"/>
    <property type="match status" value="1"/>
</dbReference>
<evidence type="ECO:0000256" key="3">
    <source>
        <dbReference type="ARBA" id="ARBA00022705"/>
    </source>
</evidence>
<proteinExistence type="inferred from homology"/>
<dbReference type="PANTHER" id="PTHR33516:SF2">
    <property type="entry name" value="LEXA REPRESSOR-RELATED"/>
    <property type="match status" value="1"/>
</dbReference>
<dbReference type="InterPro" id="IPR036390">
    <property type="entry name" value="WH_DNA-bd_sf"/>
</dbReference>
<reference evidence="15 16" key="1">
    <citation type="submission" date="2019-09" db="EMBL/GenBank/DDBJ databases">
        <authorList>
            <person name="Cremers G."/>
        </authorList>
    </citation>
    <scope>NUCLEOTIDE SEQUENCE [LARGE SCALE GENOMIC DNA]</scope>
    <source>
        <strain evidence="15">4A</strain>
    </source>
</reference>
<dbReference type="InterPro" id="IPR006200">
    <property type="entry name" value="LexA"/>
</dbReference>
<evidence type="ECO:0000313" key="15">
    <source>
        <dbReference type="EMBL" id="VVM05015.1"/>
    </source>
</evidence>
<evidence type="ECO:0000259" key="13">
    <source>
        <dbReference type="Pfam" id="PF00717"/>
    </source>
</evidence>
<keyword evidence="2" id="KW-0678">Repressor</keyword>
<keyword evidence="8" id="KW-0238">DNA-binding</keyword>
<dbReference type="GO" id="GO:0009432">
    <property type="term" value="P:SOS response"/>
    <property type="evidence" value="ECO:0007669"/>
    <property type="project" value="UniProtKB-KW"/>
</dbReference>
<dbReference type="InterPro" id="IPR036286">
    <property type="entry name" value="LexA/Signal_pep-like_sf"/>
</dbReference>
<keyword evidence="9" id="KW-0804">Transcription</keyword>
<keyword evidence="5 12" id="KW-0378">Hydrolase</keyword>
<dbReference type="Pfam" id="PF00717">
    <property type="entry name" value="Peptidase_S24"/>
    <property type="match status" value="1"/>
</dbReference>
<protein>
    <submittedName>
        <fullName evidence="15">Repressor LexA</fullName>
        <ecNumber evidence="15">3.4.21.88</ecNumber>
    </submittedName>
</protein>
<dbReference type="GO" id="GO:0045892">
    <property type="term" value="P:negative regulation of DNA-templated transcription"/>
    <property type="evidence" value="ECO:0007669"/>
    <property type="project" value="InterPro"/>
</dbReference>
<evidence type="ECO:0000256" key="6">
    <source>
        <dbReference type="ARBA" id="ARBA00022813"/>
    </source>
</evidence>
<dbReference type="InterPro" id="IPR039418">
    <property type="entry name" value="LexA-like"/>
</dbReference>
<keyword evidence="7" id="KW-0805">Transcription regulation</keyword>
<keyword evidence="11" id="KW-0742">SOS response</keyword>
<keyword evidence="4" id="KW-0227">DNA damage</keyword>
<dbReference type="InterPro" id="IPR006197">
    <property type="entry name" value="Peptidase_S24_LexA"/>
</dbReference>
<keyword evidence="16" id="KW-1185">Reference proteome</keyword>
<dbReference type="InterPro" id="IPR050077">
    <property type="entry name" value="LexA_repressor"/>
</dbReference>
<evidence type="ECO:0000256" key="7">
    <source>
        <dbReference type="ARBA" id="ARBA00023015"/>
    </source>
</evidence>
<name>A0A5E6MB84_9BACT</name>
<evidence type="ECO:0000256" key="1">
    <source>
        <dbReference type="ARBA" id="ARBA00007484"/>
    </source>
</evidence>
<dbReference type="Pfam" id="PF01726">
    <property type="entry name" value="LexA_DNA_bind"/>
    <property type="match status" value="1"/>
</dbReference>
<evidence type="ECO:0000313" key="16">
    <source>
        <dbReference type="Proteomes" id="UP000334923"/>
    </source>
</evidence>
<gene>
    <name evidence="15" type="primary">lexA</name>
    <name evidence="15" type="ORF">MAMT_00408</name>
</gene>
<sequence>MRILHFIESYLQRHRRPPTVREIQHGCGFRSPRAVSYQLERLEAMGSISRQKNSRGILLQKQVEEGFPIPFFPAIPAGPPILMQEPDAGSVRLTPESLGIADRSACFAVRVRGSSMVGAGILDGDLALIEKRPFQEGQIVAALIDGECTLKRLVLDPADGFVLRSENPAFADLRPVRDLTIQGVLVAVVRKVI</sequence>